<dbReference type="SUPFAM" id="SSF56801">
    <property type="entry name" value="Acetyl-CoA synthetase-like"/>
    <property type="match status" value="1"/>
</dbReference>
<dbReference type="GO" id="GO:0008779">
    <property type="term" value="F:acyl-[acyl-carrier-protein]-phospholipid O-acyltransferase activity"/>
    <property type="evidence" value="ECO:0007669"/>
    <property type="project" value="UniProtKB-EC"/>
</dbReference>
<accession>A0A9W6MQU7</accession>
<keyword evidence="2 9" id="KW-0436">Ligase</keyword>
<dbReference type="InterPro" id="IPR011701">
    <property type="entry name" value="MFS"/>
</dbReference>
<keyword evidence="10" id="KW-1185">Reference proteome</keyword>
<feature type="transmembrane region" description="Helical" evidence="6">
    <location>
        <begin position="284"/>
        <end position="311"/>
    </location>
</feature>
<evidence type="ECO:0000256" key="3">
    <source>
        <dbReference type="ARBA" id="ARBA00022692"/>
    </source>
</evidence>
<dbReference type="GO" id="GO:0022857">
    <property type="term" value="F:transmembrane transporter activity"/>
    <property type="evidence" value="ECO:0007669"/>
    <property type="project" value="InterPro"/>
</dbReference>
<dbReference type="SMART" id="SM00563">
    <property type="entry name" value="PlsC"/>
    <property type="match status" value="1"/>
</dbReference>
<dbReference type="EC" id="2.3.1.40" evidence="9"/>
<dbReference type="InterPro" id="IPR025110">
    <property type="entry name" value="AMP-bd_C"/>
</dbReference>
<dbReference type="EMBL" id="JAFBCY010000002">
    <property type="protein sequence ID" value="MBM7851570.1"/>
    <property type="molecule type" value="Genomic_DNA"/>
</dbReference>
<sequence length="1129" mass="118882">MLLSLLRTRRFAPLFWCQLFAAFNDNFVKNALAILLLFHVGGSGGPMLVTLAGALFILPFFLVSALGGELADRYDKALVARRTKLAEIVVAAIAGLGFILASTPLLFLALFLTGVLSALFGPVKYGVLPDHLKREELVSGNALIETATFLAILAGTVGGGIMIAEASPWAIAATTLVVSVGAYACARLIPPTGERAPDLAIERNVLKSTFRLLGELKRQPRAWIASVAVSWFWAVGAVTLALIPPLVKDVVGGQESVVTLFLVLFTVGIAVGSLVAARLSGRRILLALTPVAGVLIGLAALDLSLATFGATAADPRLGWLAFLETPANWRIMADLVLFAAAGGLFVVPAFAFLQAEAGEERRARVVAANNVLNSAFIVAASLAVLGLQAAGLTTPTILAVLGVANLVAAVLLGRTLPGSLLRDAVHLLFGLLFRVEVRGMENLEKAGPKAVIAVNHTSLLDAPLVMSLLTDDPVFAIDSGIATRWWVRPLLKMVRAFPMDPTKPLATRALINLVKEGNRLVIFPEGRITVTGSLMKIYDGSALIADKAEAPVIPVRIEGLDRSPASYLTARQIRKRLFPKVVVTILPPVMLEVDKDLVGRKRRRAAGAALTDVMAKTTFDTTPTDRTLTEAVVAAARAEGFGRLAVEDALGTKLSYRKLLAGAAALGAKLDAQTTAGEAVGVLLPNAAGVAVTLLALSRSGRVPAMLNYSAGPKALVSACAAAQVRLVLTSRAFIEKGRLQKEEAALGEVARLVYLEDVRSTIGALDRLKGLLASGRAPAGDPAAPAAVLFTSGSEGTPKGVVLTHRNLLSNVAQVAASIDFGPADTVFNVLPVFHAFGLTGGLLLPLVSGVRTYLYPSPLHYRIVPEMVYASNATVLFGTDTFLAGYARTAHPYDFRSLRFVVAGAEAVKPETRKVWGEKFGLRILEGYGVTECSPVVAVNTPMFNRAGTVGRLLPGIEHRLESVEGVTEGGRLHLRGPNVMAGYLRVENPGVLEAPEGGWHDTGDIVAIDADGFVAIKGRAKRFAKIAGEMVSLGAVEEVARTLWPEAAHAAVTAPDPRKGERVVLFTTQGGADRRALQAAVREAGLPDLAAPAEIRALDKLPLLGSGKTDYVAVKALAAEPAEDAA</sequence>
<dbReference type="PANTHER" id="PTHR43201:SF5">
    <property type="entry name" value="MEDIUM-CHAIN ACYL-COA LIGASE ACSF2, MITOCHONDRIAL"/>
    <property type="match status" value="1"/>
</dbReference>
<comment type="similarity">
    <text evidence="1">Belongs to the ATP-dependent AMP-binding enzyme family.</text>
</comment>
<dbReference type="CDD" id="cd06173">
    <property type="entry name" value="MFS_MefA_like"/>
    <property type="match status" value="1"/>
</dbReference>
<dbReference type="NCBIfam" id="NF005291">
    <property type="entry name" value="PRK06814.1"/>
    <property type="match status" value="1"/>
</dbReference>
<organism evidence="8 11">
    <name type="scientific">Methylopila capsulata</name>
    <dbReference type="NCBI Taxonomy" id="61654"/>
    <lineage>
        <taxon>Bacteria</taxon>
        <taxon>Pseudomonadati</taxon>
        <taxon>Pseudomonadota</taxon>
        <taxon>Alphaproteobacteria</taxon>
        <taxon>Hyphomicrobiales</taxon>
        <taxon>Methylopilaceae</taxon>
        <taxon>Methylopila</taxon>
    </lineage>
</organism>
<comment type="caution">
    <text evidence="8">The sequence shown here is derived from an EMBL/GenBank/DDBJ whole genome shotgun (WGS) entry which is preliminary data.</text>
</comment>
<dbReference type="InterPro" id="IPR020845">
    <property type="entry name" value="AMP-binding_CS"/>
</dbReference>
<feature type="transmembrane region" description="Helical" evidence="6">
    <location>
        <begin position="365"/>
        <end position="386"/>
    </location>
</feature>
<dbReference type="EC" id="6.2.1.20" evidence="9"/>
<dbReference type="GO" id="GO:0006631">
    <property type="term" value="P:fatty acid metabolic process"/>
    <property type="evidence" value="ECO:0007669"/>
    <property type="project" value="TreeGrafter"/>
</dbReference>
<dbReference type="InterPro" id="IPR036259">
    <property type="entry name" value="MFS_trans_sf"/>
</dbReference>
<evidence type="ECO:0000313" key="11">
    <source>
        <dbReference type="Proteomes" id="UP001143400"/>
    </source>
</evidence>
<evidence type="ECO:0000313" key="9">
    <source>
        <dbReference type="EMBL" id="MBM7851570.1"/>
    </source>
</evidence>
<dbReference type="Pfam" id="PF00501">
    <property type="entry name" value="AMP-binding"/>
    <property type="match status" value="1"/>
</dbReference>
<feature type="transmembrane region" description="Helical" evidence="6">
    <location>
        <begin position="140"/>
        <end position="163"/>
    </location>
</feature>
<evidence type="ECO:0000313" key="10">
    <source>
        <dbReference type="Proteomes" id="UP000758856"/>
    </source>
</evidence>
<proteinExistence type="inferred from homology"/>
<evidence type="ECO:0000256" key="4">
    <source>
        <dbReference type="ARBA" id="ARBA00022989"/>
    </source>
</evidence>
<feature type="transmembrane region" description="Helical" evidence="6">
    <location>
        <begin position="83"/>
        <end position="101"/>
    </location>
</feature>
<keyword evidence="5 6" id="KW-0472">Membrane</keyword>
<feature type="transmembrane region" description="Helical" evidence="6">
    <location>
        <begin position="331"/>
        <end position="353"/>
    </location>
</feature>
<reference evidence="9 10" key="2">
    <citation type="submission" date="2021-01" db="EMBL/GenBank/DDBJ databases">
        <title>Genomic Encyclopedia of Type Strains, Phase IV (KMG-IV): sequencing the most valuable type-strain genomes for metagenomic binning, comparative biology and taxonomic classification.</title>
        <authorList>
            <person name="Goeker M."/>
        </authorList>
    </citation>
    <scope>NUCLEOTIDE SEQUENCE [LARGE SCALE GENOMIC DNA]</scope>
    <source>
        <strain evidence="9 10">DSM 6130</strain>
    </source>
</reference>
<evidence type="ECO:0000256" key="2">
    <source>
        <dbReference type="ARBA" id="ARBA00022598"/>
    </source>
</evidence>
<dbReference type="InterPro" id="IPR045851">
    <property type="entry name" value="AMP-bd_C_sf"/>
</dbReference>
<dbReference type="GO" id="GO:0031956">
    <property type="term" value="F:medium-chain fatty acid-CoA ligase activity"/>
    <property type="evidence" value="ECO:0007669"/>
    <property type="project" value="TreeGrafter"/>
</dbReference>
<evidence type="ECO:0000259" key="7">
    <source>
        <dbReference type="SMART" id="SM00563"/>
    </source>
</evidence>
<gene>
    <name evidence="8" type="ORF">GCM10008170_06470</name>
    <name evidence="9" type="ORF">JOD31_001795</name>
</gene>
<dbReference type="Pfam" id="PF07690">
    <property type="entry name" value="MFS_1"/>
    <property type="match status" value="1"/>
</dbReference>
<keyword evidence="9" id="KW-0808">Transferase</keyword>
<dbReference type="Gene3D" id="3.40.50.12780">
    <property type="entry name" value="N-terminal domain of ligase-like"/>
    <property type="match status" value="1"/>
</dbReference>
<dbReference type="InterPro" id="IPR002123">
    <property type="entry name" value="Plipid/glycerol_acylTrfase"/>
</dbReference>
<feature type="domain" description="Phospholipid/glycerol acyltransferase" evidence="7">
    <location>
        <begin position="450"/>
        <end position="560"/>
    </location>
</feature>
<dbReference type="InterPro" id="IPR000873">
    <property type="entry name" value="AMP-dep_synth/lig_dom"/>
</dbReference>
<dbReference type="Pfam" id="PF13193">
    <property type="entry name" value="AMP-binding_C"/>
    <property type="match status" value="1"/>
</dbReference>
<dbReference type="PANTHER" id="PTHR43201">
    <property type="entry name" value="ACYL-COA SYNTHETASE"/>
    <property type="match status" value="1"/>
</dbReference>
<dbReference type="Pfam" id="PF01553">
    <property type="entry name" value="Acyltransferase"/>
    <property type="match status" value="1"/>
</dbReference>
<dbReference type="Gene3D" id="1.20.1250.20">
    <property type="entry name" value="MFS general substrate transporter like domains"/>
    <property type="match status" value="1"/>
</dbReference>
<dbReference type="InterPro" id="IPR042099">
    <property type="entry name" value="ANL_N_sf"/>
</dbReference>
<dbReference type="AlphaFoldDB" id="A0A9W6MQU7"/>
<dbReference type="SUPFAM" id="SSF69593">
    <property type="entry name" value="Glycerol-3-phosphate (1)-acyltransferase"/>
    <property type="match status" value="1"/>
</dbReference>
<keyword evidence="4 6" id="KW-1133">Transmembrane helix</keyword>
<keyword evidence="3 6" id="KW-0812">Transmembrane</keyword>
<dbReference type="RefSeq" id="WP_204949985.1">
    <property type="nucleotide sequence ID" value="NZ_BSFF01000001.1"/>
</dbReference>
<dbReference type="SUPFAM" id="SSF103473">
    <property type="entry name" value="MFS general substrate transporter"/>
    <property type="match status" value="1"/>
</dbReference>
<protein>
    <submittedName>
        <fullName evidence="8">Acyl-[ACP]--phospholipid O-acyltransferase</fullName>
    </submittedName>
    <submittedName>
        <fullName evidence="9">Acyl-[acyl-carrier-protein]-phospholipid O-acyltransferase/long-chain-fatty-acid--[acyl-carrier-protein] ligase</fullName>
        <ecNumber evidence="9">2.3.1.40</ecNumber>
        <ecNumber evidence="9">6.2.1.20</ecNumber>
    </submittedName>
</protein>
<feature type="transmembrane region" description="Helical" evidence="6">
    <location>
        <begin position="256"/>
        <end position="277"/>
    </location>
</feature>
<feature type="transmembrane region" description="Helical" evidence="6">
    <location>
        <begin position="392"/>
        <end position="412"/>
    </location>
</feature>
<name>A0A9W6MQU7_9HYPH</name>
<dbReference type="Gene3D" id="3.30.300.30">
    <property type="match status" value="1"/>
</dbReference>
<reference evidence="8" key="3">
    <citation type="submission" date="2023-01" db="EMBL/GenBank/DDBJ databases">
        <authorList>
            <person name="Sun Q."/>
            <person name="Evtushenko L."/>
        </authorList>
    </citation>
    <scope>NUCLEOTIDE SEQUENCE</scope>
    <source>
        <strain evidence="8">VKM B-1606</strain>
    </source>
</reference>
<dbReference type="EMBL" id="BSFF01000001">
    <property type="protein sequence ID" value="GLK54628.1"/>
    <property type="molecule type" value="Genomic_DNA"/>
</dbReference>
<dbReference type="Proteomes" id="UP000758856">
    <property type="component" value="Unassembled WGS sequence"/>
</dbReference>
<dbReference type="GO" id="GO:0008922">
    <property type="term" value="F:long-chain fatty acid [acyl-carrier-protein] ligase activity"/>
    <property type="evidence" value="ECO:0007669"/>
    <property type="project" value="UniProtKB-EC"/>
</dbReference>
<reference evidence="8" key="1">
    <citation type="journal article" date="2014" name="Int. J. Syst. Evol. Microbiol.">
        <title>Complete genome sequence of Corynebacterium casei LMG S-19264T (=DSM 44701T), isolated from a smear-ripened cheese.</title>
        <authorList>
            <consortium name="US DOE Joint Genome Institute (JGI-PGF)"/>
            <person name="Walter F."/>
            <person name="Albersmeier A."/>
            <person name="Kalinowski J."/>
            <person name="Ruckert C."/>
        </authorList>
    </citation>
    <scope>NUCLEOTIDE SEQUENCE</scope>
    <source>
        <strain evidence="8">VKM B-1606</strain>
    </source>
</reference>
<evidence type="ECO:0000256" key="5">
    <source>
        <dbReference type="ARBA" id="ARBA00023136"/>
    </source>
</evidence>
<evidence type="ECO:0000256" key="6">
    <source>
        <dbReference type="SAM" id="Phobius"/>
    </source>
</evidence>
<dbReference type="PROSITE" id="PS00455">
    <property type="entry name" value="AMP_BINDING"/>
    <property type="match status" value="1"/>
</dbReference>
<evidence type="ECO:0000313" key="8">
    <source>
        <dbReference type="EMBL" id="GLK54628.1"/>
    </source>
</evidence>
<feature type="transmembrane region" description="Helical" evidence="6">
    <location>
        <begin position="222"/>
        <end position="244"/>
    </location>
</feature>
<dbReference type="Proteomes" id="UP001143400">
    <property type="component" value="Unassembled WGS sequence"/>
</dbReference>
<dbReference type="CDD" id="cd07989">
    <property type="entry name" value="LPLAT_AGPAT-like"/>
    <property type="match status" value="1"/>
</dbReference>
<feature type="transmembrane region" description="Helical" evidence="6">
    <location>
        <begin position="49"/>
        <end position="71"/>
    </location>
</feature>
<evidence type="ECO:0000256" key="1">
    <source>
        <dbReference type="ARBA" id="ARBA00006432"/>
    </source>
</evidence>
<keyword evidence="9" id="KW-0012">Acyltransferase</keyword>